<name>A0ABW2TZB6_9PSEU</name>
<dbReference type="EMBL" id="JBHTEY010000004">
    <property type="protein sequence ID" value="MFC7618178.1"/>
    <property type="molecule type" value="Genomic_DNA"/>
</dbReference>
<keyword evidence="2" id="KW-1185">Reference proteome</keyword>
<evidence type="ECO:0008006" key="3">
    <source>
        <dbReference type="Google" id="ProtNLM"/>
    </source>
</evidence>
<sequence>MRHHMIDGVHIATARPEHTGGVYEVFDVHAVPAPGAPPHAAPWAASLCLLDGDLAVHVGGATHRIAPGGAITVPAHSTCAFEVTGSARFIAVTSGTGAGRFFADFARSVDPAAPDFAVAAAVAARHGVTLGPGPGTAHVTGPDDPAKVTAEHTGGVYEVHELDTAEETAPWTRTVFTLPDAFTTLPPGAPMPPTGRCLSITAGAGAGKRYREAVRS</sequence>
<evidence type="ECO:0000313" key="1">
    <source>
        <dbReference type="EMBL" id="MFC7618178.1"/>
    </source>
</evidence>
<gene>
    <name evidence="1" type="ORF">ACFQV2_37125</name>
</gene>
<dbReference type="SUPFAM" id="SSF51182">
    <property type="entry name" value="RmlC-like cupins"/>
    <property type="match status" value="1"/>
</dbReference>
<dbReference type="Proteomes" id="UP001596512">
    <property type="component" value="Unassembled WGS sequence"/>
</dbReference>
<accession>A0ABW2TZB6</accession>
<organism evidence="1 2">
    <name type="scientific">Actinokineospora soli</name>
    <dbReference type="NCBI Taxonomy" id="1048753"/>
    <lineage>
        <taxon>Bacteria</taxon>
        <taxon>Bacillati</taxon>
        <taxon>Actinomycetota</taxon>
        <taxon>Actinomycetes</taxon>
        <taxon>Pseudonocardiales</taxon>
        <taxon>Pseudonocardiaceae</taxon>
        <taxon>Actinokineospora</taxon>
    </lineage>
</organism>
<proteinExistence type="predicted"/>
<evidence type="ECO:0000313" key="2">
    <source>
        <dbReference type="Proteomes" id="UP001596512"/>
    </source>
</evidence>
<protein>
    <recommendedName>
        <fullName evidence="3">Cupin domain-containing protein</fullName>
    </recommendedName>
</protein>
<dbReference type="InterPro" id="IPR011051">
    <property type="entry name" value="RmlC_Cupin_sf"/>
</dbReference>
<dbReference type="Gene3D" id="2.60.120.10">
    <property type="entry name" value="Jelly Rolls"/>
    <property type="match status" value="1"/>
</dbReference>
<comment type="caution">
    <text evidence="1">The sequence shown here is derived from an EMBL/GenBank/DDBJ whole genome shotgun (WGS) entry which is preliminary data.</text>
</comment>
<reference evidence="2" key="1">
    <citation type="journal article" date="2019" name="Int. J. Syst. Evol. Microbiol.">
        <title>The Global Catalogue of Microorganisms (GCM) 10K type strain sequencing project: providing services to taxonomists for standard genome sequencing and annotation.</title>
        <authorList>
            <consortium name="The Broad Institute Genomics Platform"/>
            <consortium name="The Broad Institute Genome Sequencing Center for Infectious Disease"/>
            <person name="Wu L."/>
            <person name="Ma J."/>
        </authorList>
    </citation>
    <scope>NUCLEOTIDE SEQUENCE [LARGE SCALE GENOMIC DNA]</scope>
    <source>
        <strain evidence="2">JCM 17695</strain>
    </source>
</reference>
<dbReference type="InterPro" id="IPR014710">
    <property type="entry name" value="RmlC-like_jellyroll"/>
</dbReference>